<reference evidence="15" key="2">
    <citation type="submission" date="2025-09" db="UniProtKB">
        <authorList>
            <consortium name="Ensembl"/>
        </authorList>
    </citation>
    <scope>IDENTIFICATION</scope>
</reference>
<evidence type="ECO:0000256" key="7">
    <source>
        <dbReference type="ARBA" id="ARBA00022723"/>
    </source>
</evidence>
<evidence type="ECO:0000256" key="9">
    <source>
        <dbReference type="ARBA" id="ARBA00022833"/>
    </source>
</evidence>
<evidence type="ECO:0000256" key="8">
    <source>
        <dbReference type="ARBA" id="ARBA00022801"/>
    </source>
</evidence>
<comment type="cofactor">
    <cofactor evidence="2">
        <name>Zn(2+)</name>
        <dbReference type="ChEBI" id="CHEBI:29105"/>
    </cofactor>
</comment>
<dbReference type="GO" id="GO:0000398">
    <property type="term" value="P:mRNA splicing, via spliceosome"/>
    <property type="evidence" value="ECO:0007669"/>
    <property type="project" value="TreeGrafter"/>
</dbReference>
<dbReference type="InterPro" id="IPR004843">
    <property type="entry name" value="Calcineurin-like_PHP"/>
</dbReference>
<comment type="cofactor">
    <cofactor evidence="1">
        <name>Mn(2+)</name>
        <dbReference type="ChEBI" id="CHEBI:29035"/>
    </cofactor>
</comment>
<feature type="region of interest" description="Disordered" evidence="13">
    <location>
        <begin position="396"/>
        <end position="445"/>
    </location>
</feature>
<dbReference type="GO" id="GO:0046872">
    <property type="term" value="F:metal ion binding"/>
    <property type="evidence" value="ECO:0007669"/>
    <property type="project" value="UniProtKB-KW"/>
</dbReference>
<accession>A0A3Q3KR12</accession>
<protein>
    <recommendedName>
        <fullName evidence="14">Lariat debranching enzyme C-terminal domain-containing protein</fullName>
    </recommendedName>
</protein>
<dbReference type="InterPro" id="IPR007708">
    <property type="entry name" value="DBR1_C"/>
</dbReference>
<keyword evidence="7" id="KW-0479">Metal-binding</keyword>
<evidence type="ECO:0000256" key="6">
    <source>
        <dbReference type="ARBA" id="ARBA00022664"/>
    </source>
</evidence>
<dbReference type="Ensembl" id="ENSMALT00000032907.1">
    <property type="protein sequence ID" value="ENSMALP00000032348.1"/>
    <property type="gene ID" value="ENSMALG00000022283.1"/>
</dbReference>
<keyword evidence="11" id="KW-0464">Manganese</keyword>
<feature type="region of interest" description="Disordered" evidence="13">
    <location>
        <begin position="354"/>
        <end position="374"/>
    </location>
</feature>
<dbReference type="CDD" id="cd00844">
    <property type="entry name" value="MPP_Dbr1_N"/>
    <property type="match status" value="1"/>
</dbReference>
<dbReference type="PANTHER" id="PTHR12849:SF0">
    <property type="entry name" value="LARIAT DEBRANCHING ENZYME"/>
    <property type="match status" value="1"/>
</dbReference>
<dbReference type="SUPFAM" id="SSF56300">
    <property type="entry name" value="Metallo-dependent phosphatases"/>
    <property type="match status" value="1"/>
</dbReference>
<evidence type="ECO:0000256" key="2">
    <source>
        <dbReference type="ARBA" id="ARBA00001947"/>
    </source>
</evidence>
<evidence type="ECO:0000313" key="16">
    <source>
        <dbReference type="Proteomes" id="UP000261600"/>
    </source>
</evidence>
<dbReference type="SMART" id="SM01124">
    <property type="entry name" value="DBR1"/>
    <property type="match status" value="1"/>
</dbReference>
<evidence type="ECO:0000256" key="4">
    <source>
        <dbReference type="ARBA" id="ARBA00004123"/>
    </source>
</evidence>
<feature type="compositionally biased region" description="Basic and acidic residues" evidence="13">
    <location>
        <begin position="523"/>
        <end position="532"/>
    </location>
</feature>
<dbReference type="InterPro" id="IPR041816">
    <property type="entry name" value="Dbr1_N"/>
</dbReference>
<organism evidence="15 16">
    <name type="scientific">Monopterus albus</name>
    <name type="common">Swamp eel</name>
    <dbReference type="NCBI Taxonomy" id="43700"/>
    <lineage>
        <taxon>Eukaryota</taxon>
        <taxon>Metazoa</taxon>
        <taxon>Chordata</taxon>
        <taxon>Craniata</taxon>
        <taxon>Vertebrata</taxon>
        <taxon>Euteleostomi</taxon>
        <taxon>Actinopterygii</taxon>
        <taxon>Neopterygii</taxon>
        <taxon>Teleostei</taxon>
        <taxon>Neoteleostei</taxon>
        <taxon>Acanthomorphata</taxon>
        <taxon>Anabantaria</taxon>
        <taxon>Synbranchiformes</taxon>
        <taxon>Synbranchidae</taxon>
        <taxon>Monopterus</taxon>
    </lineage>
</organism>
<evidence type="ECO:0000256" key="13">
    <source>
        <dbReference type="SAM" id="MobiDB-lite"/>
    </source>
</evidence>
<evidence type="ECO:0000256" key="10">
    <source>
        <dbReference type="ARBA" id="ARBA00023004"/>
    </source>
</evidence>
<keyword evidence="9" id="KW-0862">Zinc</keyword>
<keyword evidence="16" id="KW-1185">Reference proteome</keyword>
<comment type="subcellular location">
    <subcellularLocation>
        <location evidence="4">Nucleus</location>
    </subcellularLocation>
</comment>
<dbReference type="Proteomes" id="UP000261600">
    <property type="component" value="Unplaced"/>
</dbReference>
<dbReference type="InterPro" id="IPR029052">
    <property type="entry name" value="Metallo-depent_PP-like"/>
</dbReference>
<comment type="cofactor">
    <cofactor evidence="3">
        <name>Fe(2+)</name>
        <dbReference type="ChEBI" id="CHEBI:29033"/>
    </cofactor>
</comment>
<keyword evidence="12" id="KW-0539">Nucleus</keyword>
<dbReference type="GO" id="GO:0008419">
    <property type="term" value="F:RNA lariat debranching enzyme activity"/>
    <property type="evidence" value="ECO:0007669"/>
    <property type="project" value="TreeGrafter"/>
</dbReference>
<dbReference type="STRING" id="43700.ENSMALP00000032348"/>
<dbReference type="FunFam" id="3.60.21.10:FF:000035">
    <property type="entry name" value="Lariat debranching enzyme"/>
    <property type="match status" value="1"/>
</dbReference>
<sequence length="591" mass="66336">MRYGRQIELTCLCSMKIAIEGCCHGELDKIYETIGYLEKREGVKVELLLCCGDFQAVRNESDMECMAVPVKYRMMQTFYKYYSGEKTAPVLTIFIGGNHEASNHLQELPYGGWVAPNIYYLGYAGVIRYRGIRIGGLSGIFKFCDYRKGHHEFPPYNPDTLRSVYHIRNIEVFKLKQIQMPIDIFMTHDWPRGIYYYGSTEELLRKKRFLRQEVESNTLGNPAAEELLTHLQPTYWFSAHLHVKFAAVMQHQPKDNAAPRVTKFLSLDKCLPYREFLQIVDVPERPGSSEGLEYDPEWLAILKATNSLQRTTPHPWNPPENNGLHQRWDFRASEADMMQVVEDLSGDLVIPDNFSRTVPPYDPGRPQPQSAPSYIINPQTTELCATLGLTDIYAQVGQGDDERRQGQSSTGGEEEEDEDGNSGGSVDEHSEYPTDTSGLSSSLNPDEITLEDEWIEEEAELKPAAVEDELPQVPMGEFHTPSHMVLPAPKYVSPIHLSTLMNLPPPSHSTPAADRTLYGAAREGPREGLREGGEEDATAARTLKRTSDETGNPGSRDDDSSLSSAVVHRSQAVVSLLSGSVPDLKLHRGVI</sequence>
<feature type="compositionally biased region" description="Polar residues" evidence="13">
    <location>
        <begin position="433"/>
        <end position="444"/>
    </location>
</feature>
<proteinExistence type="inferred from homology"/>
<dbReference type="Pfam" id="PF05011">
    <property type="entry name" value="DBR1"/>
    <property type="match status" value="1"/>
</dbReference>
<reference evidence="15" key="1">
    <citation type="submission" date="2025-08" db="UniProtKB">
        <authorList>
            <consortium name="Ensembl"/>
        </authorList>
    </citation>
    <scope>IDENTIFICATION</scope>
</reference>
<feature type="region of interest" description="Disordered" evidence="13">
    <location>
        <begin position="520"/>
        <end position="566"/>
    </location>
</feature>
<feature type="domain" description="Lariat debranching enzyme C-terminal" evidence="14">
    <location>
        <begin position="249"/>
        <end position="393"/>
    </location>
</feature>
<name>A0A3Q3KR12_MONAL</name>
<dbReference type="AlphaFoldDB" id="A0A3Q3KR12"/>
<evidence type="ECO:0000259" key="14">
    <source>
        <dbReference type="SMART" id="SM01124"/>
    </source>
</evidence>
<evidence type="ECO:0000256" key="12">
    <source>
        <dbReference type="ARBA" id="ARBA00023242"/>
    </source>
</evidence>
<keyword evidence="6" id="KW-0507">mRNA processing</keyword>
<evidence type="ECO:0000256" key="5">
    <source>
        <dbReference type="ARBA" id="ARBA00006045"/>
    </source>
</evidence>
<keyword evidence="10" id="KW-0408">Iron</keyword>
<evidence type="ECO:0000313" key="15">
    <source>
        <dbReference type="Ensembl" id="ENSMALP00000032348.1"/>
    </source>
</evidence>
<dbReference type="GO" id="GO:0005634">
    <property type="term" value="C:nucleus"/>
    <property type="evidence" value="ECO:0007669"/>
    <property type="project" value="UniProtKB-SubCell"/>
</dbReference>
<evidence type="ECO:0000256" key="11">
    <source>
        <dbReference type="ARBA" id="ARBA00023211"/>
    </source>
</evidence>
<evidence type="ECO:0000256" key="1">
    <source>
        <dbReference type="ARBA" id="ARBA00001936"/>
    </source>
</evidence>
<dbReference type="Pfam" id="PF00149">
    <property type="entry name" value="Metallophos"/>
    <property type="match status" value="1"/>
</dbReference>
<dbReference type="PANTHER" id="PTHR12849">
    <property type="entry name" value="RNA LARIAT DEBRANCHING ENZYME"/>
    <property type="match status" value="1"/>
</dbReference>
<comment type="similarity">
    <text evidence="5">Belongs to the lariat debranching enzyme family.</text>
</comment>
<keyword evidence="8" id="KW-0378">Hydrolase</keyword>
<evidence type="ECO:0000256" key="3">
    <source>
        <dbReference type="ARBA" id="ARBA00001954"/>
    </source>
</evidence>